<dbReference type="InterPro" id="IPR043504">
    <property type="entry name" value="Peptidase_S1_PA_chymotrypsin"/>
</dbReference>
<dbReference type="Gene3D" id="2.40.10.10">
    <property type="entry name" value="Trypsin-like serine proteases"/>
    <property type="match status" value="2"/>
</dbReference>
<proteinExistence type="predicted"/>
<evidence type="ECO:0000313" key="2">
    <source>
        <dbReference type="Proteomes" id="UP001150924"/>
    </source>
</evidence>
<dbReference type="InterPro" id="IPR009003">
    <property type="entry name" value="Peptidase_S1_PA"/>
</dbReference>
<dbReference type="RefSeq" id="WP_267767602.1">
    <property type="nucleotide sequence ID" value="NZ_JAPNKE010000002.1"/>
</dbReference>
<protein>
    <submittedName>
        <fullName evidence="1">Serine protease</fullName>
    </submittedName>
</protein>
<organism evidence="1 2">
    <name type="scientific">Nannocystis pusilla</name>
    <dbReference type="NCBI Taxonomy" id="889268"/>
    <lineage>
        <taxon>Bacteria</taxon>
        <taxon>Pseudomonadati</taxon>
        <taxon>Myxococcota</taxon>
        <taxon>Polyangia</taxon>
        <taxon>Nannocystales</taxon>
        <taxon>Nannocystaceae</taxon>
        <taxon>Nannocystis</taxon>
    </lineage>
</organism>
<dbReference type="AlphaFoldDB" id="A0A9X3ESC7"/>
<dbReference type="PANTHER" id="PTHR14389:SF3">
    <property type="entry name" value="PROTEIN FAM111A-LIKE"/>
    <property type="match status" value="1"/>
</dbReference>
<dbReference type="Proteomes" id="UP001150924">
    <property type="component" value="Unassembled WGS sequence"/>
</dbReference>
<reference evidence="1" key="1">
    <citation type="submission" date="2022-11" db="EMBL/GenBank/DDBJ databases">
        <title>Minimal conservation of predation-associated metabolite biosynthetic gene clusters underscores biosynthetic potential of Myxococcota including descriptions for ten novel species: Archangium lansinium sp. nov., Myxococcus landrumus sp. nov., Nannocystis bai.</title>
        <authorList>
            <person name="Ahearne A."/>
            <person name="Stevens C."/>
            <person name="Phillips K."/>
        </authorList>
    </citation>
    <scope>NUCLEOTIDE SEQUENCE</scope>
    <source>
        <strain evidence="1">Na p29</strain>
    </source>
</reference>
<dbReference type="Pfam" id="PF13365">
    <property type="entry name" value="Trypsin_2"/>
    <property type="match status" value="1"/>
</dbReference>
<dbReference type="GO" id="GO:0008233">
    <property type="term" value="F:peptidase activity"/>
    <property type="evidence" value="ECO:0007669"/>
    <property type="project" value="UniProtKB-KW"/>
</dbReference>
<sequence length="356" mass="39674">MFSADELRRFFRYRYDDAVTESLPGPTSSLAHVVEIACAVLEKHDLVDGTFFAALREERPRRGGEIDAVEALWAAPQETVKPFAWSSPEQLAKIQLEALPTYRDHTVSARFLVRGAEAAKSVAKVLVHRHFGAKPRYRSDESPEHSTGTGWLIAPNLCITNHHVIAARHGEPDVTPEDFDRQARSTTLQFDYLAPDAKFESVPVIESVAADAELDFALLRLPAVARPPLRLRKQLLERTRETPLQECVNVLQHPGGAPMRIGLRNNFVVHGDGNWLSYLTDTREGASGSPVCDDDWGVVALHRGCRELKGQAIKLDSVLVRTENYGVQLLAVLEWLRRHAPALHQEIEAAQAALPR</sequence>
<keyword evidence="1" id="KW-0645">Protease</keyword>
<dbReference type="PANTHER" id="PTHR14389">
    <property type="entry name" value="SI:CH1073-475A24.1"/>
    <property type="match status" value="1"/>
</dbReference>
<comment type="caution">
    <text evidence="1">The sequence shown here is derived from an EMBL/GenBank/DDBJ whole genome shotgun (WGS) entry which is preliminary data.</text>
</comment>
<gene>
    <name evidence="1" type="ORF">OV079_09430</name>
</gene>
<dbReference type="SUPFAM" id="SSF50494">
    <property type="entry name" value="Trypsin-like serine proteases"/>
    <property type="match status" value="1"/>
</dbReference>
<dbReference type="EMBL" id="JAPNKE010000002">
    <property type="protein sequence ID" value="MCY1005781.1"/>
    <property type="molecule type" value="Genomic_DNA"/>
</dbReference>
<name>A0A9X3ESC7_9BACT</name>
<accession>A0A9X3ESC7</accession>
<dbReference type="GO" id="GO:0006508">
    <property type="term" value="P:proteolysis"/>
    <property type="evidence" value="ECO:0007669"/>
    <property type="project" value="UniProtKB-KW"/>
</dbReference>
<evidence type="ECO:0000313" key="1">
    <source>
        <dbReference type="EMBL" id="MCY1005781.1"/>
    </source>
</evidence>
<keyword evidence="1" id="KW-0378">Hydrolase</keyword>
<keyword evidence="2" id="KW-1185">Reference proteome</keyword>